<name>A0A1G4IU57_9SACH</name>
<evidence type="ECO:0000313" key="3">
    <source>
        <dbReference type="Proteomes" id="UP000190274"/>
    </source>
</evidence>
<dbReference type="EMBL" id="LT598456">
    <property type="protein sequence ID" value="SCU80535.1"/>
    <property type="molecule type" value="Genomic_DNA"/>
</dbReference>
<evidence type="ECO:0000256" key="1">
    <source>
        <dbReference type="SAM" id="MobiDB-lite"/>
    </source>
</evidence>
<accession>A0A1G4IU57</accession>
<feature type="region of interest" description="Disordered" evidence="1">
    <location>
        <begin position="1"/>
        <end position="42"/>
    </location>
</feature>
<keyword evidence="3" id="KW-1185">Reference proteome</keyword>
<dbReference type="Proteomes" id="UP000190274">
    <property type="component" value="Chromosome B"/>
</dbReference>
<gene>
    <name evidence="2" type="ORF">LADA_0B08086G</name>
</gene>
<dbReference type="OrthoDB" id="4033174at2759"/>
<evidence type="ECO:0000313" key="2">
    <source>
        <dbReference type="EMBL" id="SCU80535.1"/>
    </source>
</evidence>
<proteinExistence type="predicted"/>
<organism evidence="2 3">
    <name type="scientific">Lachancea dasiensis</name>
    <dbReference type="NCBI Taxonomy" id="1072105"/>
    <lineage>
        <taxon>Eukaryota</taxon>
        <taxon>Fungi</taxon>
        <taxon>Dikarya</taxon>
        <taxon>Ascomycota</taxon>
        <taxon>Saccharomycotina</taxon>
        <taxon>Saccharomycetes</taxon>
        <taxon>Saccharomycetales</taxon>
        <taxon>Saccharomycetaceae</taxon>
        <taxon>Lachancea</taxon>
    </lineage>
</organism>
<dbReference type="AlphaFoldDB" id="A0A1G4IU57"/>
<reference evidence="2" key="1">
    <citation type="submission" date="2016-03" db="EMBL/GenBank/DDBJ databases">
        <authorList>
            <person name="Ploux O."/>
        </authorList>
    </citation>
    <scope>NUCLEOTIDE SEQUENCE [LARGE SCALE GENOMIC DNA]</scope>
</reference>
<sequence length="353" mass="40612">MDQFHKDDEVENTTDPAVVGMAEISPTEPITKIDPDGPQEELEPPLQYYHQEVLVQELNTIRDLKGAQAQMVNAVNELLRAMGYRSADDDKKYKFKWSSVSTYNLLKYCYEIGPFYGFENGKDQTLRKLEQSSFISLKWVCVWYNVLRSVDFPSRVVPTELQCKTRFKYLLEQAHSRLFVEEAKKDFILTGVPRLDLMLEKVTNLKYEAEERKADLQKFEGQRVKRSAGEMLGDTTDPALASVEPEIAELDRLGSEGVGSSKRRIESYATARRDGEEYRSKQLAVQMEQLAVEHERLAFLRQQEIRKATDSNVKRVTSILGVLGYAHDLDNDQLRIKDTLLHVLQNSLHELRS</sequence>
<protein>
    <submittedName>
        <fullName evidence="2">LADA_0B08086g1_1</fullName>
    </submittedName>
</protein>